<reference evidence="1 2" key="1">
    <citation type="journal article" date="2012" name="Int. J. Syst. Evol. Microbiol.">
        <title>Vibrio caribbeanicus sp. nov., isolated from the marine sponge Scleritoderma cyanea.</title>
        <authorList>
            <person name="Hoffmann M."/>
            <person name="Monday S.R."/>
            <person name="Allard M.W."/>
            <person name="Strain E.A."/>
            <person name="Whittaker P."/>
            <person name="Naum M."/>
            <person name="McCarthy P.J."/>
            <person name="Lopez J.V."/>
            <person name="Fischer M."/>
            <person name="Brown E.W."/>
        </authorList>
    </citation>
    <scope>NUCLEOTIDE SEQUENCE [LARGE SCALE GENOMIC DNA]</scope>
    <source>
        <strain evidence="1 2">LMG 19158</strain>
    </source>
</reference>
<dbReference type="EMBL" id="AFWE01000078">
    <property type="protein sequence ID" value="EGU38649.1"/>
    <property type="molecule type" value="Genomic_DNA"/>
</dbReference>
<comment type="caution">
    <text evidence="1">The sequence shown here is derived from an EMBL/GenBank/DDBJ whole genome shotgun (WGS) entry which is preliminary data.</text>
</comment>
<protein>
    <submittedName>
        <fullName evidence="1">Uncharacterized protein</fullName>
    </submittedName>
</protein>
<sequence>MKKDFFLLNKNKHYFVATGDVDTSKLVGCTLYATLSDLYDAAANAHNLSVDEIEGTELGFTAFDGKWLSNEIMDIDELETMSIEEYLSNYEG</sequence>
<evidence type="ECO:0000313" key="1">
    <source>
        <dbReference type="EMBL" id="EGU38649.1"/>
    </source>
</evidence>
<dbReference type="Proteomes" id="UP000004349">
    <property type="component" value="Unassembled WGS sequence"/>
</dbReference>
<dbReference type="AlphaFoldDB" id="F9RLU9"/>
<evidence type="ECO:0000313" key="2">
    <source>
        <dbReference type="Proteomes" id="UP000004349"/>
    </source>
</evidence>
<gene>
    <name evidence="1" type="ORF">VIS19158_02530</name>
</gene>
<organism evidence="1 2">
    <name type="scientific">Vibrio scophthalmi LMG 19158</name>
    <dbReference type="NCBI Taxonomy" id="870967"/>
    <lineage>
        <taxon>Bacteria</taxon>
        <taxon>Pseudomonadati</taxon>
        <taxon>Pseudomonadota</taxon>
        <taxon>Gammaproteobacteria</taxon>
        <taxon>Vibrionales</taxon>
        <taxon>Vibrionaceae</taxon>
        <taxon>Vibrio</taxon>
    </lineage>
</organism>
<accession>F9RLU9</accession>
<dbReference type="RefSeq" id="WP_005594349.1">
    <property type="nucleotide sequence ID" value="NZ_AFWE01000078.1"/>
</dbReference>
<name>F9RLU9_9VIBR</name>
<proteinExistence type="predicted"/>